<evidence type="ECO:0000313" key="7">
    <source>
        <dbReference type="EMBL" id="MDV7133450.1"/>
    </source>
</evidence>
<dbReference type="PROSITE" id="PS51387">
    <property type="entry name" value="FAD_PCMH"/>
    <property type="match status" value="1"/>
</dbReference>
<organism evidence="7 8">
    <name type="scientific">Williamsia marianensis</name>
    <dbReference type="NCBI Taxonomy" id="85044"/>
    <lineage>
        <taxon>Bacteria</taxon>
        <taxon>Bacillati</taxon>
        <taxon>Actinomycetota</taxon>
        <taxon>Actinomycetes</taxon>
        <taxon>Mycobacteriales</taxon>
        <taxon>Nocardiaceae</taxon>
        <taxon>Williamsia</taxon>
    </lineage>
</organism>
<keyword evidence="4" id="KW-0274">FAD</keyword>
<evidence type="ECO:0000256" key="2">
    <source>
        <dbReference type="ARBA" id="ARBA00005466"/>
    </source>
</evidence>
<dbReference type="PANTHER" id="PTHR42973">
    <property type="entry name" value="BINDING OXIDOREDUCTASE, PUTATIVE (AFU_ORTHOLOGUE AFUA_1G17690)-RELATED"/>
    <property type="match status" value="1"/>
</dbReference>
<evidence type="ECO:0000256" key="1">
    <source>
        <dbReference type="ARBA" id="ARBA00001974"/>
    </source>
</evidence>
<dbReference type="Pfam" id="PF01565">
    <property type="entry name" value="FAD_binding_4"/>
    <property type="match status" value="1"/>
</dbReference>
<feature type="domain" description="FAD-binding PCMH-type" evidence="6">
    <location>
        <begin position="45"/>
        <end position="213"/>
    </location>
</feature>
<dbReference type="InterPro" id="IPR016167">
    <property type="entry name" value="FAD-bd_PCMH_sub1"/>
</dbReference>
<name>A0ABU4EQB7_WILMA</name>
<dbReference type="Gene3D" id="3.40.462.20">
    <property type="match status" value="1"/>
</dbReference>
<evidence type="ECO:0000256" key="3">
    <source>
        <dbReference type="ARBA" id="ARBA00022630"/>
    </source>
</evidence>
<comment type="caution">
    <text evidence="7">The sequence shown here is derived from an EMBL/GenBank/DDBJ whole genome shotgun (WGS) entry which is preliminary data.</text>
</comment>
<accession>A0ABU4EQB7</accession>
<proteinExistence type="inferred from homology"/>
<reference evidence="7 8" key="1">
    <citation type="submission" date="2023-10" db="EMBL/GenBank/DDBJ databases">
        <title>Development of a sustainable strategy for remediation of hydrocarbon-contaminated territories based on the waste exchange concept.</title>
        <authorList>
            <person name="Krivoruchko A."/>
        </authorList>
    </citation>
    <scope>NUCLEOTIDE SEQUENCE [LARGE SCALE GENOMIC DNA]</scope>
    <source>
        <strain evidence="7 8">IEGM 1236</strain>
    </source>
</reference>
<keyword evidence="5" id="KW-0560">Oxidoreductase</keyword>
<keyword evidence="8" id="KW-1185">Reference proteome</keyword>
<evidence type="ECO:0000313" key="8">
    <source>
        <dbReference type="Proteomes" id="UP001185792"/>
    </source>
</evidence>
<dbReference type="Gene3D" id="3.30.43.10">
    <property type="entry name" value="Uridine Diphospho-n-acetylenolpyruvylglucosamine Reductase, domain 2"/>
    <property type="match status" value="1"/>
</dbReference>
<evidence type="ECO:0000259" key="6">
    <source>
        <dbReference type="PROSITE" id="PS51387"/>
    </source>
</evidence>
<dbReference type="InterPro" id="IPR016166">
    <property type="entry name" value="FAD-bd_PCMH"/>
</dbReference>
<evidence type="ECO:0000256" key="5">
    <source>
        <dbReference type="ARBA" id="ARBA00023002"/>
    </source>
</evidence>
<dbReference type="InterPro" id="IPR036318">
    <property type="entry name" value="FAD-bd_PCMH-like_sf"/>
</dbReference>
<keyword evidence="3" id="KW-0285">Flavoprotein</keyword>
<gene>
    <name evidence="7" type="ORF">R4198_07045</name>
</gene>
<dbReference type="InterPro" id="IPR016169">
    <property type="entry name" value="FAD-bd_PCMH_sub2"/>
</dbReference>
<dbReference type="Gene3D" id="3.30.465.10">
    <property type="match status" value="1"/>
</dbReference>
<dbReference type="PANTHER" id="PTHR42973:SF39">
    <property type="entry name" value="FAD-BINDING PCMH-TYPE DOMAIN-CONTAINING PROTEIN"/>
    <property type="match status" value="1"/>
</dbReference>
<dbReference type="InterPro" id="IPR050416">
    <property type="entry name" value="FAD-linked_Oxidoreductase"/>
</dbReference>
<evidence type="ECO:0000256" key="4">
    <source>
        <dbReference type="ARBA" id="ARBA00022827"/>
    </source>
</evidence>
<dbReference type="Proteomes" id="UP001185792">
    <property type="component" value="Unassembled WGS sequence"/>
</dbReference>
<dbReference type="SUPFAM" id="SSF56176">
    <property type="entry name" value="FAD-binding/transporter-associated domain-like"/>
    <property type="match status" value="1"/>
</dbReference>
<dbReference type="InterPro" id="IPR006094">
    <property type="entry name" value="Oxid_FAD_bind_N"/>
</dbReference>
<protein>
    <submittedName>
        <fullName evidence="7">FAD-binding oxidoreductase</fullName>
    </submittedName>
</protein>
<comment type="similarity">
    <text evidence="2">Belongs to the oxygen-dependent FAD-linked oxidoreductase family.</text>
</comment>
<sequence>MGAIVAARGTDGISELNAALPGRVHEPGTAGYRDALGRIFFPDAARRHPLCVVQPTSVSEVAEAVTIAERSGNTVTVRGGGLSSNCVADQSIMIDLSAHMNGAQADGEKVTAGGGAKVGTMLDALGPGRIVPVGISQHAGFGLVTRGGVGYYTRSLGLTLDHLAAVELVLPSGEVVQLSDSSTGRDADLWWAVRGCAPPFGVVTSATLNTPRAGPMWVHRSVVDLDALATYFRIAPEVPRHTMMGAVLGYTDLTPGKPVMLLFTTCASEDAADIDEARRAATAVMDASKQVHYRSEMSGRYLSGLPEYTPPGAGGAEPSPLLLPEPADARGSFFGKAVFTGPSLDAAVADALATQIAAAPTPACRIDFQQTGGALADVGDTDTAFWGRSAEWNIPLNAIWSDPSDEQPCLSWASETLAALSGHTTGVYSVEVRPGFAETEAEIDAAFGGNLGRLRGLRDQIDPTGVFGTYPL</sequence>
<dbReference type="EMBL" id="JAWLUM010000001">
    <property type="protein sequence ID" value="MDV7133450.1"/>
    <property type="molecule type" value="Genomic_DNA"/>
</dbReference>
<comment type="cofactor">
    <cofactor evidence="1">
        <name>FAD</name>
        <dbReference type="ChEBI" id="CHEBI:57692"/>
    </cofactor>
</comment>
<dbReference type="RefSeq" id="WP_317712574.1">
    <property type="nucleotide sequence ID" value="NZ_JAWLUM010000001.1"/>
</dbReference>